<sequence>MKIGKLDHVNLRTTQLDPMIAWYADILGMKPGPRPDFPFPGAWLYAGDAAAIHLVGIDGDPAVGSEERLKLEHFAFTATGAETFEARLKDRGENFRRSVQPGVGTVSINVWDPDGNHIHIDFAPEE</sequence>
<comment type="caution">
    <text evidence="2">The sequence shown here is derived from an EMBL/GenBank/DDBJ whole genome shotgun (WGS) entry which is preliminary data.</text>
</comment>
<evidence type="ECO:0000259" key="1">
    <source>
        <dbReference type="PROSITE" id="PS51819"/>
    </source>
</evidence>
<dbReference type="PANTHER" id="PTHR46142">
    <property type="match status" value="1"/>
</dbReference>
<evidence type="ECO:0000313" key="2">
    <source>
        <dbReference type="EMBL" id="MCK7615820.1"/>
    </source>
</evidence>
<name>A0ABT0H3Y6_9HYPH</name>
<organism evidence="2 3">
    <name type="scientific">Roseibium sediminicola</name>
    <dbReference type="NCBI Taxonomy" id="2933272"/>
    <lineage>
        <taxon>Bacteria</taxon>
        <taxon>Pseudomonadati</taxon>
        <taxon>Pseudomonadota</taxon>
        <taxon>Alphaproteobacteria</taxon>
        <taxon>Hyphomicrobiales</taxon>
        <taxon>Stappiaceae</taxon>
        <taxon>Roseibium</taxon>
    </lineage>
</organism>
<dbReference type="EMBL" id="JALNMJ010000032">
    <property type="protein sequence ID" value="MCK7615820.1"/>
    <property type="molecule type" value="Genomic_DNA"/>
</dbReference>
<protein>
    <submittedName>
        <fullName evidence="2">VOC family protein</fullName>
    </submittedName>
</protein>
<dbReference type="PANTHER" id="PTHR46142:SF3">
    <property type="entry name" value="F18B13.24 PROTEIN"/>
    <property type="match status" value="1"/>
</dbReference>
<dbReference type="InterPro" id="IPR029068">
    <property type="entry name" value="Glyas_Bleomycin-R_OHBP_Dase"/>
</dbReference>
<accession>A0ABT0H3Y6</accession>
<proteinExistence type="predicted"/>
<dbReference type="PROSITE" id="PS51819">
    <property type="entry name" value="VOC"/>
    <property type="match status" value="1"/>
</dbReference>
<dbReference type="SUPFAM" id="SSF54593">
    <property type="entry name" value="Glyoxalase/Bleomycin resistance protein/Dihydroxybiphenyl dioxygenase"/>
    <property type="match status" value="1"/>
</dbReference>
<dbReference type="Proteomes" id="UP001431221">
    <property type="component" value="Unassembled WGS sequence"/>
</dbReference>
<gene>
    <name evidence="2" type="ORF">M0H32_26995</name>
</gene>
<evidence type="ECO:0000313" key="3">
    <source>
        <dbReference type="Proteomes" id="UP001431221"/>
    </source>
</evidence>
<dbReference type="InterPro" id="IPR037523">
    <property type="entry name" value="VOC_core"/>
</dbReference>
<reference evidence="2" key="1">
    <citation type="submission" date="2022-04" db="EMBL/GenBank/DDBJ databases">
        <title>Roseibium sp. CAU 1639 isolated from mud.</title>
        <authorList>
            <person name="Kim W."/>
        </authorList>
    </citation>
    <scope>NUCLEOTIDE SEQUENCE</scope>
    <source>
        <strain evidence="2">CAU 1639</strain>
    </source>
</reference>
<dbReference type="InterPro" id="IPR004360">
    <property type="entry name" value="Glyas_Fos-R_dOase_dom"/>
</dbReference>
<feature type="domain" description="VOC" evidence="1">
    <location>
        <begin position="5"/>
        <end position="123"/>
    </location>
</feature>
<dbReference type="Pfam" id="PF00903">
    <property type="entry name" value="Glyoxalase"/>
    <property type="match status" value="1"/>
</dbReference>
<dbReference type="Gene3D" id="3.10.180.10">
    <property type="entry name" value="2,3-Dihydroxybiphenyl 1,2-Dioxygenase, domain 1"/>
    <property type="match status" value="1"/>
</dbReference>
<dbReference type="RefSeq" id="WP_248159657.1">
    <property type="nucleotide sequence ID" value="NZ_JALNMJ010000032.1"/>
</dbReference>
<keyword evidence="3" id="KW-1185">Reference proteome</keyword>